<evidence type="ECO:0000256" key="1">
    <source>
        <dbReference type="SAM" id="MobiDB-lite"/>
    </source>
</evidence>
<dbReference type="OrthoDB" id="5153390at2759"/>
<keyword evidence="3" id="KW-1185">Reference proteome</keyword>
<evidence type="ECO:0000313" key="2">
    <source>
        <dbReference type="EMBL" id="KND88224.1"/>
    </source>
</evidence>
<evidence type="ECO:0000313" key="3">
    <source>
        <dbReference type="Proteomes" id="UP000036947"/>
    </source>
</evidence>
<proteinExistence type="predicted"/>
<sequence length="315" mass="35404">MASHQLEEVIHRMTMLNLCDSGAAAEQHISLPILKERKKNPRGRTRLIRDAASLVNSRNHNFEGDSEMPDYDGNTAKPGQQNVTRHGPGSIGKMRKTERKMPLPQAISFCRKFVRRDAVQYFIQTWEPILVAWASLLHVTTLPSNNPITTLNLTAAVQAIDSVIAGKFGTELPSRFGYVQLFNFLETLSRRIQSDKDRGAIPSEPSRINAARAYDIYRNAQCVASGKDTLRHLKQIGSRWKQLIGSSTLLLAIFSETAESFAKYPAKADNATFKILASKALEDVPERLRERMRSAQGYRIVKFWGKTWGTESDST</sequence>
<accession>A0A0L0N2J2</accession>
<feature type="region of interest" description="Disordered" evidence="1">
    <location>
        <begin position="58"/>
        <end position="94"/>
    </location>
</feature>
<dbReference type="AlphaFoldDB" id="A0A0L0N2J2"/>
<dbReference type="EMBL" id="LFRF01000027">
    <property type="protein sequence ID" value="KND88224.1"/>
    <property type="molecule type" value="Genomic_DNA"/>
</dbReference>
<reference evidence="2 3" key="1">
    <citation type="journal article" date="2015" name="BMC Genomics">
        <title>The genome of the truffle-parasite Tolypocladium ophioglossoides and the evolution of antifungal peptaibiotics.</title>
        <authorList>
            <person name="Quandt C.A."/>
            <person name="Bushley K.E."/>
            <person name="Spatafora J.W."/>
        </authorList>
    </citation>
    <scope>NUCLEOTIDE SEQUENCE [LARGE SCALE GENOMIC DNA]</scope>
    <source>
        <strain evidence="2 3">CBS 100239</strain>
    </source>
</reference>
<name>A0A0L0N2J2_TOLOC</name>
<gene>
    <name evidence="2" type="ORF">TOPH_07128</name>
</gene>
<protein>
    <submittedName>
        <fullName evidence="2">Uncharacterized protein</fullName>
    </submittedName>
</protein>
<dbReference type="Proteomes" id="UP000036947">
    <property type="component" value="Unassembled WGS sequence"/>
</dbReference>
<comment type="caution">
    <text evidence="2">The sequence shown here is derived from an EMBL/GenBank/DDBJ whole genome shotgun (WGS) entry which is preliminary data.</text>
</comment>
<organism evidence="2 3">
    <name type="scientific">Tolypocladium ophioglossoides (strain CBS 100239)</name>
    <name type="common">Snaketongue truffleclub</name>
    <name type="synonym">Elaphocordyceps ophioglossoides</name>
    <dbReference type="NCBI Taxonomy" id="1163406"/>
    <lineage>
        <taxon>Eukaryota</taxon>
        <taxon>Fungi</taxon>
        <taxon>Dikarya</taxon>
        <taxon>Ascomycota</taxon>
        <taxon>Pezizomycotina</taxon>
        <taxon>Sordariomycetes</taxon>
        <taxon>Hypocreomycetidae</taxon>
        <taxon>Hypocreales</taxon>
        <taxon>Ophiocordycipitaceae</taxon>
        <taxon>Tolypocladium</taxon>
    </lineage>
</organism>